<accession>A0A0C1R959</accession>
<dbReference type="STRING" id="29341.RSJ17_14590"/>
<dbReference type="EMBL" id="AYSO01000015">
    <property type="protein sequence ID" value="KIE46971.1"/>
    <property type="molecule type" value="Genomic_DNA"/>
</dbReference>
<keyword evidence="2" id="KW-1185">Reference proteome</keyword>
<organism evidence="1 2">
    <name type="scientific">Clostridium argentinense CDC 2741</name>
    <dbReference type="NCBI Taxonomy" id="1418104"/>
    <lineage>
        <taxon>Bacteria</taxon>
        <taxon>Bacillati</taxon>
        <taxon>Bacillota</taxon>
        <taxon>Clostridia</taxon>
        <taxon>Eubacteriales</taxon>
        <taxon>Clostridiaceae</taxon>
        <taxon>Clostridium</taxon>
    </lineage>
</organism>
<reference evidence="1 2" key="1">
    <citation type="journal article" date="2015" name="Infect. Genet. Evol.">
        <title>Genomic sequences of six botulinum neurotoxin-producing strains representing three clostridial species illustrate the mobility and diversity of botulinum neurotoxin genes.</title>
        <authorList>
            <person name="Smith T.J."/>
            <person name="Hill K.K."/>
            <person name="Xie G."/>
            <person name="Foley B.T."/>
            <person name="Williamson C.H."/>
            <person name="Foster J.T."/>
            <person name="Johnson S.L."/>
            <person name="Chertkov O."/>
            <person name="Teshima H."/>
            <person name="Gibbons H.S."/>
            <person name="Johnsky L.A."/>
            <person name="Karavis M.A."/>
            <person name="Smith L.A."/>
        </authorList>
    </citation>
    <scope>NUCLEOTIDE SEQUENCE [LARGE SCALE GENOMIC DNA]</scope>
    <source>
        <strain evidence="1 2">CDC 2741</strain>
    </source>
</reference>
<evidence type="ECO:0000313" key="1">
    <source>
        <dbReference type="EMBL" id="KIE46971.1"/>
    </source>
</evidence>
<name>A0A0C1R959_9CLOT</name>
<dbReference type="OrthoDB" id="1753049at2"/>
<dbReference type="AlphaFoldDB" id="A0A0C1R959"/>
<comment type="caution">
    <text evidence="1">The sequence shown here is derived from an EMBL/GenBank/DDBJ whole genome shotgun (WGS) entry which is preliminary data.</text>
</comment>
<proteinExistence type="predicted"/>
<protein>
    <recommendedName>
        <fullName evidence="3">Phage head-tail joining family protein</fullName>
    </recommendedName>
</protein>
<dbReference type="Proteomes" id="UP000031366">
    <property type="component" value="Unassembled WGS sequence"/>
</dbReference>
<gene>
    <name evidence="1" type="ORF">U732_1120</name>
</gene>
<evidence type="ECO:0000313" key="2">
    <source>
        <dbReference type="Proteomes" id="UP000031366"/>
    </source>
</evidence>
<sequence length="99" mass="11606">MQEIEIFRNGLNEYNEKINDLYVSTIEGYYSLGKNLISINYTDAGAINKNYNEMLSVMITEDSKKVKKDDYFSLDDIKYRIINIQNVEGVYMDLTLERV</sequence>
<dbReference type="RefSeq" id="WP_052268028.1">
    <property type="nucleotide sequence ID" value="NZ_AYSO01000015.1"/>
</dbReference>
<evidence type="ECO:0008006" key="3">
    <source>
        <dbReference type="Google" id="ProtNLM"/>
    </source>
</evidence>